<evidence type="ECO:0000256" key="5">
    <source>
        <dbReference type="ARBA" id="ARBA00023316"/>
    </source>
</evidence>
<feature type="active site" description="Proton donor/acceptor" evidence="6">
    <location>
        <position position="106"/>
    </location>
</feature>
<dbReference type="GO" id="GO:0071555">
    <property type="term" value="P:cell wall organization"/>
    <property type="evidence" value="ECO:0007669"/>
    <property type="project" value="UniProtKB-UniRule"/>
</dbReference>
<name>A0A8T8I5V3_9PSEU</name>
<dbReference type="GO" id="GO:0018104">
    <property type="term" value="P:peptidoglycan-protein cross-linking"/>
    <property type="evidence" value="ECO:0007669"/>
    <property type="project" value="TreeGrafter"/>
</dbReference>
<dbReference type="Pfam" id="PF03734">
    <property type="entry name" value="YkuD"/>
    <property type="match status" value="1"/>
</dbReference>
<dbReference type="InterPro" id="IPR038063">
    <property type="entry name" value="Transpep_catalytic_dom"/>
</dbReference>
<dbReference type="Gene3D" id="2.40.440.10">
    <property type="entry name" value="L,D-transpeptidase catalytic domain-like"/>
    <property type="match status" value="1"/>
</dbReference>
<keyword evidence="7" id="KW-0732">Signal</keyword>
<gene>
    <name evidence="10" type="ORF">J7S33_11980</name>
    <name evidence="9" type="ORF">JOE68_002325</name>
</gene>
<dbReference type="PROSITE" id="PS52029">
    <property type="entry name" value="LD_TPASE"/>
    <property type="match status" value="1"/>
</dbReference>
<keyword evidence="2" id="KW-0808">Transferase</keyword>
<evidence type="ECO:0000313" key="12">
    <source>
        <dbReference type="Proteomes" id="UP001195724"/>
    </source>
</evidence>
<evidence type="ECO:0000256" key="2">
    <source>
        <dbReference type="ARBA" id="ARBA00022679"/>
    </source>
</evidence>
<reference evidence="10" key="2">
    <citation type="submission" date="2021-04" db="EMBL/GenBank/DDBJ databases">
        <title>Saccharothrix algeriensis WGS.</title>
        <authorList>
            <person name="Stuskova K."/>
            <person name="Hakalova E."/>
            <person name="Tebbal A.B."/>
            <person name="Eichmeier A."/>
        </authorList>
    </citation>
    <scope>NUCLEOTIDE SEQUENCE</scope>
    <source>
        <strain evidence="10">NRRL B-24137</strain>
    </source>
</reference>
<sequence length="142" mass="15059">MKKLGTGLAALALAFSGLAAPAHASTGAPCSIRDGACLKLSTNEAWLVYRGSASYGPVPVTHGRPGYETPTGTYPVLRKVRDDWSVPYNAPMPFAVYFTTSGIAFHEGSLTEQSHGCIHLSRDAAATFFDNLFVGEQVQVVP</sequence>
<organism evidence="10 11">
    <name type="scientific">Saccharothrix algeriensis</name>
    <dbReference type="NCBI Taxonomy" id="173560"/>
    <lineage>
        <taxon>Bacteria</taxon>
        <taxon>Bacillati</taxon>
        <taxon>Actinomycetota</taxon>
        <taxon>Actinomycetes</taxon>
        <taxon>Pseudonocardiales</taxon>
        <taxon>Pseudonocardiaceae</taxon>
        <taxon>Saccharothrix</taxon>
    </lineage>
</organism>
<dbReference type="GO" id="GO:0071972">
    <property type="term" value="F:peptidoglycan L,D-transpeptidase activity"/>
    <property type="evidence" value="ECO:0007669"/>
    <property type="project" value="TreeGrafter"/>
</dbReference>
<evidence type="ECO:0000256" key="4">
    <source>
        <dbReference type="ARBA" id="ARBA00022984"/>
    </source>
</evidence>
<dbReference type="SUPFAM" id="SSF141523">
    <property type="entry name" value="L,D-transpeptidase catalytic domain-like"/>
    <property type="match status" value="1"/>
</dbReference>
<evidence type="ECO:0000259" key="8">
    <source>
        <dbReference type="PROSITE" id="PS52029"/>
    </source>
</evidence>
<evidence type="ECO:0000256" key="3">
    <source>
        <dbReference type="ARBA" id="ARBA00022960"/>
    </source>
</evidence>
<comment type="pathway">
    <text evidence="1 6">Cell wall biogenesis; peptidoglycan biosynthesis.</text>
</comment>
<feature type="domain" description="L,D-TPase catalytic" evidence="8">
    <location>
        <begin position="34"/>
        <end position="141"/>
    </location>
</feature>
<evidence type="ECO:0000256" key="6">
    <source>
        <dbReference type="PROSITE-ProRule" id="PRU01373"/>
    </source>
</evidence>
<dbReference type="CDD" id="cd16913">
    <property type="entry name" value="YkuD_like"/>
    <property type="match status" value="1"/>
</dbReference>
<dbReference type="PANTHER" id="PTHR30582:SF2">
    <property type="entry name" value="L,D-TRANSPEPTIDASE YCIB-RELATED"/>
    <property type="match status" value="1"/>
</dbReference>
<dbReference type="GO" id="GO:0016740">
    <property type="term" value="F:transferase activity"/>
    <property type="evidence" value="ECO:0007669"/>
    <property type="project" value="UniProtKB-KW"/>
</dbReference>
<dbReference type="InterPro" id="IPR050979">
    <property type="entry name" value="LD-transpeptidase"/>
</dbReference>
<keyword evidence="3 6" id="KW-0133">Cell shape</keyword>
<dbReference type="GO" id="GO:0008360">
    <property type="term" value="P:regulation of cell shape"/>
    <property type="evidence" value="ECO:0007669"/>
    <property type="project" value="UniProtKB-UniRule"/>
</dbReference>
<dbReference type="Proteomes" id="UP001195724">
    <property type="component" value="Unassembled WGS sequence"/>
</dbReference>
<evidence type="ECO:0000256" key="1">
    <source>
        <dbReference type="ARBA" id="ARBA00004752"/>
    </source>
</evidence>
<feature type="signal peptide" evidence="7">
    <location>
        <begin position="1"/>
        <end position="24"/>
    </location>
</feature>
<dbReference type="GO" id="GO:0005576">
    <property type="term" value="C:extracellular region"/>
    <property type="evidence" value="ECO:0007669"/>
    <property type="project" value="TreeGrafter"/>
</dbReference>
<proteinExistence type="predicted"/>
<dbReference type="AlphaFoldDB" id="A0A8T8I5V3"/>
<evidence type="ECO:0000313" key="9">
    <source>
        <dbReference type="EMBL" id="MBM7811460.1"/>
    </source>
</evidence>
<keyword evidence="5 6" id="KW-0961">Cell wall biogenesis/degradation</keyword>
<dbReference type="EMBL" id="CP072788">
    <property type="protein sequence ID" value="QTR05304.1"/>
    <property type="molecule type" value="Genomic_DNA"/>
</dbReference>
<evidence type="ECO:0000313" key="11">
    <source>
        <dbReference type="Proteomes" id="UP000671828"/>
    </source>
</evidence>
<protein>
    <submittedName>
        <fullName evidence="10">L,D-transpeptidase</fullName>
    </submittedName>
</protein>
<evidence type="ECO:0000256" key="7">
    <source>
        <dbReference type="SAM" id="SignalP"/>
    </source>
</evidence>
<keyword evidence="4 6" id="KW-0573">Peptidoglycan synthesis</keyword>
<dbReference type="PANTHER" id="PTHR30582">
    <property type="entry name" value="L,D-TRANSPEPTIDASE"/>
    <property type="match status" value="1"/>
</dbReference>
<evidence type="ECO:0000313" key="10">
    <source>
        <dbReference type="EMBL" id="QTR05304.1"/>
    </source>
</evidence>
<dbReference type="InterPro" id="IPR005490">
    <property type="entry name" value="LD_TPept_cat_dom"/>
</dbReference>
<dbReference type="Proteomes" id="UP000671828">
    <property type="component" value="Chromosome"/>
</dbReference>
<feature type="active site" description="Nucleophile" evidence="6">
    <location>
        <position position="117"/>
    </location>
</feature>
<accession>A0A8T8I5V3</accession>
<keyword evidence="12" id="KW-1185">Reference proteome</keyword>
<feature type="chain" id="PRO_5035834362" evidence="7">
    <location>
        <begin position="25"/>
        <end position="142"/>
    </location>
</feature>
<dbReference type="RefSeq" id="WP_204842347.1">
    <property type="nucleotide sequence ID" value="NZ_JAFBCL010000001.1"/>
</dbReference>
<reference evidence="9 12" key="1">
    <citation type="submission" date="2021-01" db="EMBL/GenBank/DDBJ databases">
        <title>Sequencing the genomes of 1000 actinobacteria strains.</title>
        <authorList>
            <person name="Klenk H.-P."/>
        </authorList>
    </citation>
    <scope>NUCLEOTIDE SEQUENCE [LARGE SCALE GENOMIC DNA]</scope>
    <source>
        <strain evidence="9 12">DSM 44581</strain>
    </source>
</reference>
<dbReference type="EMBL" id="JAFBCL010000001">
    <property type="protein sequence ID" value="MBM7811460.1"/>
    <property type="molecule type" value="Genomic_DNA"/>
</dbReference>